<dbReference type="SUPFAM" id="SSF53335">
    <property type="entry name" value="S-adenosyl-L-methionine-dependent methyltransferases"/>
    <property type="match status" value="1"/>
</dbReference>
<dbReference type="InterPro" id="IPR007848">
    <property type="entry name" value="Small_mtfrase_dom"/>
</dbReference>
<name>A0A3R8U3F1_9BURK</name>
<feature type="compositionally biased region" description="Low complexity" evidence="3">
    <location>
        <begin position="94"/>
        <end position="103"/>
    </location>
</feature>
<evidence type="ECO:0000313" key="5">
    <source>
        <dbReference type="EMBL" id="RRS03898.1"/>
    </source>
</evidence>
<gene>
    <name evidence="5" type="ORF">EIP75_13170</name>
</gene>
<dbReference type="OrthoDB" id="267914at2"/>
<accession>A0A3R8U3F1</accession>
<protein>
    <submittedName>
        <fullName evidence="5">Class I SAM-dependent methyltransferase</fullName>
    </submittedName>
</protein>
<dbReference type="AlphaFoldDB" id="A0A3R8U3F1"/>
<keyword evidence="5" id="KW-0808">Transferase</keyword>
<dbReference type="Pfam" id="PF05175">
    <property type="entry name" value="MTS"/>
    <property type="match status" value="1"/>
</dbReference>
<dbReference type="GO" id="GO:0003676">
    <property type="term" value="F:nucleic acid binding"/>
    <property type="evidence" value="ECO:0007669"/>
    <property type="project" value="InterPro"/>
</dbReference>
<reference evidence="5 6" key="1">
    <citation type="submission" date="2018-12" db="EMBL/GenBank/DDBJ databases">
        <title>The whole draft genome of Aquabacterium sp. SJQ9.</title>
        <authorList>
            <person name="Sun L."/>
            <person name="Gao X."/>
            <person name="Chen W."/>
            <person name="Huang K."/>
        </authorList>
    </citation>
    <scope>NUCLEOTIDE SEQUENCE [LARGE SCALE GENOMIC DNA]</scope>
    <source>
        <strain evidence="5 6">SJQ9</strain>
    </source>
</reference>
<dbReference type="InterPro" id="IPR002052">
    <property type="entry name" value="DNA_methylase_N6_adenine_CS"/>
</dbReference>
<organism evidence="5 6">
    <name type="scientific">Aquabacterium soli</name>
    <dbReference type="NCBI Taxonomy" id="2493092"/>
    <lineage>
        <taxon>Bacteria</taxon>
        <taxon>Pseudomonadati</taxon>
        <taxon>Pseudomonadota</taxon>
        <taxon>Betaproteobacteria</taxon>
        <taxon>Burkholderiales</taxon>
        <taxon>Aquabacterium</taxon>
    </lineage>
</organism>
<comment type="caution">
    <text evidence="5">The sequence shown here is derived from an EMBL/GenBank/DDBJ whole genome shotgun (WGS) entry which is preliminary data.</text>
</comment>
<evidence type="ECO:0000256" key="3">
    <source>
        <dbReference type="SAM" id="MobiDB-lite"/>
    </source>
</evidence>
<dbReference type="Proteomes" id="UP000269265">
    <property type="component" value="Unassembled WGS sequence"/>
</dbReference>
<feature type="compositionally biased region" description="Low complexity" evidence="3">
    <location>
        <begin position="78"/>
        <end position="87"/>
    </location>
</feature>
<dbReference type="Gene3D" id="3.40.50.150">
    <property type="entry name" value="Vaccinia Virus protein VP39"/>
    <property type="match status" value="1"/>
</dbReference>
<keyword evidence="1 5" id="KW-0489">Methyltransferase</keyword>
<evidence type="ECO:0000256" key="1">
    <source>
        <dbReference type="ARBA" id="ARBA00022603"/>
    </source>
</evidence>
<evidence type="ECO:0000259" key="4">
    <source>
        <dbReference type="Pfam" id="PF05175"/>
    </source>
</evidence>
<dbReference type="EMBL" id="RSED01000009">
    <property type="protein sequence ID" value="RRS03898.1"/>
    <property type="molecule type" value="Genomic_DNA"/>
</dbReference>
<dbReference type="PANTHER" id="PTHR18895:SF74">
    <property type="entry name" value="MTRF1L RELEASE FACTOR GLUTAMINE METHYLTRANSFERASE"/>
    <property type="match status" value="1"/>
</dbReference>
<dbReference type="GO" id="GO:0032259">
    <property type="term" value="P:methylation"/>
    <property type="evidence" value="ECO:0007669"/>
    <property type="project" value="UniProtKB-KW"/>
</dbReference>
<dbReference type="RefSeq" id="WP_125243738.1">
    <property type="nucleotide sequence ID" value="NZ_RSED01000009.1"/>
</dbReference>
<dbReference type="CDD" id="cd02440">
    <property type="entry name" value="AdoMet_MTases"/>
    <property type="match status" value="1"/>
</dbReference>
<sequence>MNNPALIHWTDADGTLREARWRAEGGQPAPRKVMLADDRLPADTAYKLACEGTALLWQGDFQNARHLLQALGRRLDQQAQRAGASSRGRGGKAPKGQPGAAGKPQPPTPEAAREAFHKHRQQQGHRARILGMLVLPFEADHTVPLRRAPDVQQACLEAYGPADAPYVASLRELLGLIGAHEWRKKGVEIPALGGRIHAHHGVFSPVRGEYVDLVASAPLPSTELAFDIGTGSAVLAAVLARRGVRRVVATDLSPRALACAQDNLQRLGLLAQVELLQADLFPPGEAPLVVCNPPWVPAKPVSAIEQAVYDPDSRMLRGFLASLRDHLTPGGEGWLVISDLAEHLGLRTRAELLGWIEAGGLRVIERLDIRPRHPKATDPDDPLHAARAAEITSLWRLGATPA</sequence>
<feature type="region of interest" description="Disordered" evidence="3">
    <location>
        <begin position="78"/>
        <end position="122"/>
    </location>
</feature>
<dbReference type="GO" id="GO:0036009">
    <property type="term" value="F:protein-glutamine N-methyltransferase activity"/>
    <property type="evidence" value="ECO:0007669"/>
    <property type="project" value="TreeGrafter"/>
</dbReference>
<keyword evidence="6" id="KW-1185">Reference proteome</keyword>
<keyword evidence="2" id="KW-0949">S-adenosyl-L-methionine</keyword>
<dbReference type="InterPro" id="IPR029063">
    <property type="entry name" value="SAM-dependent_MTases_sf"/>
</dbReference>
<evidence type="ECO:0000256" key="2">
    <source>
        <dbReference type="ARBA" id="ARBA00022691"/>
    </source>
</evidence>
<feature type="domain" description="Methyltransferase small" evidence="4">
    <location>
        <begin position="195"/>
        <end position="339"/>
    </location>
</feature>
<dbReference type="InterPro" id="IPR050320">
    <property type="entry name" value="N5-glutamine_MTase"/>
</dbReference>
<dbReference type="PROSITE" id="PS00092">
    <property type="entry name" value="N6_MTASE"/>
    <property type="match status" value="1"/>
</dbReference>
<dbReference type="PANTHER" id="PTHR18895">
    <property type="entry name" value="HEMK METHYLTRANSFERASE"/>
    <property type="match status" value="1"/>
</dbReference>
<evidence type="ECO:0000313" key="6">
    <source>
        <dbReference type="Proteomes" id="UP000269265"/>
    </source>
</evidence>
<proteinExistence type="predicted"/>